<dbReference type="Gene3D" id="3.40.30.10">
    <property type="entry name" value="Glutaredoxin"/>
    <property type="match status" value="1"/>
</dbReference>
<evidence type="ECO:0000256" key="3">
    <source>
        <dbReference type="SAM" id="MobiDB-lite"/>
    </source>
</evidence>
<dbReference type="EMBL" id="CAXLJL010000267">
    <property type="protein sequence ID" value="CAL5135641.1"/>
    <property type="molecule type" value="Genomic_DNA"/>
</dbReference>
<dbReference type="PRINTS" id="PR00677">
    <property type="entry name" value="PHOSDUCIN"/>
</dbReference>
<feature type="region of interest" description="Disordered" evidence="3">
    <location>
        <begin position="14"/>
        <end position="65"/>
    </location>
</feature>
<dbReference type="PANTHER" id="PTHR46052:SF1">
    <property type="entry name" value="PHOSDUCIN-LIKE PROTEIN"/>
    <property type="match status" value="1"/>
</dbReference>
<proteinExistence type="inferred from homology"/>
<evidence type="ECO:0000313" key="6">
    <source>
        <dbReference type="Proteomes" id="UP001497525"/>
    </source>
</evidence>
<evidence type="ECO:0000313" key="5">
    <source>
        <dbReference type="EMBL" id="CAL5135641.1"/>
    </source>
</evidence>
<dbReference type="Pfam" id="PF02114">
    <property type="entry name" value="Phosducin"/>
    <property type="match status" value="1"/>
</dbReference>
<accession>A0AAV2THR7</accession>
<dbReference type="GO" id="GO:0008277">
    <property type="term" value="P:regulation of G protein-coupled receptor signaling pathway"/>
    <property type="evidence" value="ECO:0007669"/>
    <property type="project" value="InterPro"/>
</dbReference>
<comment type="similarity">
    <text evidence="1">Belongs to the phosducin family.</text>
</comment>
<evidence type="ECO:0000256" key="2">
    <source>
        <dbReference type="ARBA" id="ARBA00022553"/>
    </source>
</evidence>
<dbReference type="InterPro" id="IPR024253">
    <property type="entry name" value="Phosducin_thioredoxin-like_dom"/>
</dbReference>
<dbReference type="AlphaFoldDB" id="A0AAV2THR7"/>
<dbReference type="SUPFAM" id="SSF52833">
    <property type="entry name" value="Thioredoxin-like"/>
    <property type="match status" value="1"/>
</dbReference>
<dbReference type="InterPro" id="IPR001200">
    <property type="entry name" value="Phosducin"/>
</dbReference>
<comment type="caution">
    <text evidence="5">The sequence shown here is derived from an EMBL/GenBank/DDBJ whole genome shotgun (WGS) entry which is preliminary data.</text>
</comment>
<dbReference type="InterPro" id="IPR051499">
    <property type="entry name" value="Phosducin-like_reg"/>
</dbReference>
<dbReference type="InterPro" id="IPR023196">
    <property type="entry name" value="Phosducin_N_dom_sf"/>
</dbReference>
<dbReference type="PANTHER" id="PTHR46052">
    <property type="entry name" value="PHOSDUCIN-LIKE PROTEIN"/>
    <property type="match status" value="1"/>
</dbReference>
<dbReference type="Proteomes" id="UP001497525">
    <property type="component" value="Unassembled WGS sequence"/>
</dbReference>
<evidence type="ECO:0000259" key="4">
    <source>
        <dbReference type="Pfam" id="PF02114"/>
    </source>
</evidence>
<feature type="domain" description="Phosducin" evidence="4">
    <location>
        <begin position="59"/>
        <end position="276"/>
    </location>
</feature>
<protein>
    <recommendedName>
        <fullName evidence="4">Phosducin domain-containing protein</fullName>
    </recommendedName>
</protein>
<name>A0AAV2THR7_CALDB</name>
<dbReference type="InterPro" id="IPR036249">
    <property type="entry name" value="Thioredoxin-like_sf"/>
</dbReference>
<sequence length="286" mass="32374">MSLSLDDKLLGEKVDNYCSESEDEGESDGSDLSVDSKKEDAPSAPLPDTPAVMPDGQPQTGPKGVLSDYKKFQKLKAEKVLEEQRALMDYSKKHSMSCRSYNEDVAEEMRDKALAEALEKLDEDDEFMVIYRQKRMHELKSVLDHLPVYEEVFELTAENFVSEIDQAPGGVTVVVHIHEQENRACTKVNECFKELCKEYPHVKFCRIRASNAHLSYEFSRSGVPAILVYKKGELIGNLLKITQELGEEIYTNDLENYLIERGFLPDRTLGILVNARLHPEKAPNVG</sequence>
<dbReference type="Gene3D" id="1.10.168.10">
    <property type="entry name" value="Phosducin, domain 2"/>
    <property type="match status" value="1"/>
</dbReference>
<evidence type="ECO:0000256" key="1">
    <source>
        <dbReference type="ARBA" id="ARBA00009686"/>
    </source>
</evidence>
<organism evidence="5 6">
    <name type="scientific">Calicophoron daubneyi</name>
    <name type="common">Rumen fluke</name>
    <name type="synonym">Paramphistomum daubneyi</name>
    <dbReference type="NCBI Taxonomy" id="300641"/>
    <lineage>
        <taxon>Eukaryota</taxon>
        <taxon>Metazoa</taxon>
        <taxon>Spiralia</taxon>
        <taxon>Lophotrochozoa</taxon>
        <taxon>Platyhelminthes</taxon>
        <taxon>Trematoda</taxon>
        <taxon>Digenea</taxon>
        <taxon>Plagiorchiida</taxon>
        <taxon>Pronocephalata</taxon>
        <taxon>Paramphistomoidea</taxon>
        <taxon>Paramphistomidae</taxon>
        <taxon>Calicophoron</taxon>
    </lineage>
</organism>
<keyword evidence="2" id="KW-0597">Phosphoprotein</keyword>
<dbReference type="CDD" id="cd02987">
    <property type="entry name" value="Phd_like_Phd"/>
    <property type="match status" value="1"/>
</dbReference>
<feature type="compositionally biased region" description="Acidic residues" evidence="3">
    <location>
        <begin position="20"/>
        <end position="29"/>
    </location>
</feature>
<gene>
    <name evidence="5" type="ORF">CDAUBV1_LOCUS9766</name>
</gene>
<reference evidence="5" key="1">
    <citation type="submission" date="2024-06" db="EMBL/GenBank/DDBJ databases">
        <authorList>
            <person name="Liu X."/>
            <person name="Lenzi L."/>
            <person name="Haldenby T S."/>
            <person name="Uol C."/>
        </authorList>
    </citation>
    <scope>NUCLEOTIDE SEQUENCE</scope>
</reference>